<dbReference type="EMBL" id="RHFK02000002">
    <property type="protein sequence ID" value="TWW79976.1"/>
    <property type="molecule type" value="Genomic_DNA"/>
</dbReference>
<evidence type="ECO:0000313" key="2">
    <source>
        <dbReference type="EMBL" id="TWW79976.1"/>
    </source>
</evidence>
<dbReference type="Proteomes" id="UP000324091">
    <property type="component" value="Chromosome 10"/>
</dbReference>
<proteinExistence type="predicted"/>
<name>A0A5C6PM21_9TELE</name>
<gene>
    <name evidence="2" type="ORF">D4764_10G0010060</name>
</gene>
<sequence>MCIDVTWRLAVDAAIPRRDPEGSSSSSSCSDAELMDPEPRCSRPPGLEMGEGNVCLKAGSGGSKPVVHTEAANGSRSQLGKTQLVLQRLPGAAETSWCCRGFLPPSDATCSFIHAANPESVVRLVR</sequence>
<feature type="region of interest" description="Disordered" evidence="1">
    <location>
        <begin position="17"/>
        <end position="43"/>
    </location>
</feature>
<comment type="caution">
    <text evidence="2">The sequence shown here is derived from an EMBL/GenBank/DDBJ whole genome shotgun (WGS) entry which is preliminary data.</text>
</comment>
<reference evidence="2 3" key="1">
    <citation type="submission" date="2019-04" db="EMBL/GenBank/DDBJ databases">
        <title>Chromosome genome assembly for Takifugu flavidus.</title>
        <authorList>
            <person name="Xiao S."/>
        </authorList>
    </citation>
    <scope>NUCLEOTIDE SEQUENCE [LARGE SCALE GENOMIC DNA]</scope>
    <source>
        <strain evidence="2">HTHZ2018</strain>
        <tissue evidence="2">Muscle</tissue>
    </source>
</reference>
<accession>A0A5C6PM21</accession>
<evidence type="ECO:0000256" key="1">
    <source>
        <dbReference type="SAM" id="MobiDB-lite"/>
    </source>
</evidence>
<keyword evidence="3" id="KW-1185">Reference proteome</keyword>
<protein>
    <submittedName>
        <fullName evidence="2">Uncharacterized protein</fullName>
    </submittedName>
</protein>
<evidence type="ECO:0000313" key="3">
    <source>
        <dbReference type="Proteomes" id="UP000324091"/>
    </source>
</evidence>
<organism evidence="2 3">
    <name type="scientific">Takifugu flavidus</name>
    <name type="common">sansaifugu</name>
    <dbReference type="NCBI Taxonomy" id="433684"/>
    <lineage>
        <taxon>Eukaryota</taxon>
        <taxon>Metazoa</taxon>
        <taxon>Chordata</taxon>
        <taxon>Craniata</taxon>
        <taxon>Vertebrata</taxon>
        <taxon>Euteleostomi</taxon>
        <taxon>Actinopterygii</taxon>
        <taxon>Neopterygii</taxon>
        <taxon>Teleostei</taxon>
        <taxon>Neoteleostei</taxon>
        <taxon>Acanthomorphata</taxon>
        <taxon>Eupercaria</taxon>
        <taxon>Tetraodontiformes</taxon>
        <taxon>Tetradontoidea</taxon>
        <taxon>Tetraodontidae</taxon>
        <taxon>Takifugu</taxon>
    </lineage>
</organism>
<dbReference type="AlphaFoldDB" id="A0A5C6PM21"/>